<protein>
    <submittedName>
        <fullName evidence="1">Uncharacterized protein</fullName>
    </submittedName>
</protein>
<dbReference type="RefSeq" id="XP_068139282.1">
    <property type="nucleotide sequence ID" value="XM_068283181.1"/>
</dbReference>
<dbReference type="Proteomes" id="UP000182444">
    <property type="component" value="Chromosome 1E"/>
</dbReference>
<organism evidence="1 2">
    <name type="scientific">Yarrowia lipolytica</name>
    <name type="common">Candida lipolytica</name>
    <dbReference type="NCBI Taxonomy" id="4952"/>
    <lineage>
        <taxon>Eukaryota</taxon>
        <taxon>Fungi</taxon>
        <taxon>Dikarya</taxon>
        <taxon>Ascomycota</taxon>
        <taxon>Saccharomycotina</taxon>
        <taxon>Dipodascomycetes</taxon>
        <taxon>Dipodascales</taxon>
        <taxon>Dipodascales incertae sedis</taxon>
        <taxon>Yarrowia</taxon>
    </lineage>
</organism>
<accession>A0A1D8NKV6</accession>
<reference evidence="1 2" key="1">
    <citation type="journal article" date="2016" name="PLoS ONE">
        <title>Sequence Assembly of Yarrowia lipolytica Strain W29/CLIB89 Shows Transposable Element Diversity.</title>
        <authorList>
            <person name="Magnan C."/>
            <person name="Yu J."/>
            <person name="Chang I."/>
            <person name="Jahn E."/>
            <person name="Kanomata Y."/>
            <person name="Wu J."/>
            <person name="Zeller M."/>
            <person name="Oakes M."/>
            <person name="Baldi P."/>
            <person name="Sandmeyer S."/>
        </authorList>
    </citation>
    <scope>NUCLEOTIDE SEQUENCE [LARGE SCALE GENOMIC DNA]</scope>
    <source>
        <strain evidence="2">CLIB89(W29)</strain>
    </source>
</reference>
<proteinExistence type="predicted"/>
<dbReference type="AlphaFoldDB" id="A0A1D8NKV6"/>
<name>A0A1D8NKV6_YARLL</name>
<gene>
    <name evidence="1" type="ORF">YALI1_E37956g</name>
</gene>
<sequence length="128" mass="13848">MIHSLLSLASLALAQDADVVEQTGSDVLEILLDFGLDVATAASTHPGDFFEFVLDGDIETSAYNFEVVDSSGTPIFDIVNVDNSLTFRATATDYFLENTQALEGQIVTKRSLLTTKLLRCLWGTSPTV</sequence>
<evidence type="ECO:0000313" key="2">
    <source>
        <dbReference type="Proteomes" id="UP000182444"/>
    </source>
</evidence>
<dbReference type="EMBL" id="CP017557">
    <property type="protein sequence ID" value="AOW06269.1"/>
    <property type="molecule type" value="Genomic_DNA"/>
</dbReference>
<evidence type="ECO:0000313" key="1">
    <source>
        <dbReference type="EMBL" id="AOW06269.1"/>
    </source>
</evidence>
<dbReference type="VEuPathDB" id="FungiDB:YALI0_A19338g"/>
<dbReference type="GeneID" id="94583782"/>
<dbReference type="VEuPathDB" id="FungiDB:YALI1_E37956g"/>